<dbReference type="EMBL" id="CP032519">
    <property type="protein sequence ID" value="QEZ47334.1"/>
    <property type="molecule type" value="Genomic_DNA"/>
</dbReference>
<reference evidence="10 11" key="1">
    <citation type="submission" date="2018-01" db="EMBL/GenBank/DDBJ databases">
        <authorList>
            <person name="Clerissi C."/>
        </authorList>
    </citation>
    <scope>NUCLEOTIDE SEQUENCE [LARGE SCALE GENOMIC DNA]</scope>
    <source>
        <strain evidence="10">Cupriavidus oxalaticus LMG 2235</strain>
    </source>
</reference>
<dbReference type="OrthoDB" id="9804020at2"/>
<keyword evidence="13" id="KW-1185">Reference proteome</keyword>
<evidence type="ECO:0000313" key="11">
    <source>
        <dbReference type="Proteomes" id="UP000256862"/>
    </source>
</evidence>
<dbReference type="AlphaFoldDB" id="A0A375FY52"/>
<evidence type="ECO:0000256" key="3">
    <source>
        <dbReference type="ARBA" id="ARBA00011738"/>
    </source>
</evidence>
<dbReference type="InterPro" id="IPR004839">
    <property type="entry name" value="Aminotransferase_I/II_large"/>
</dbReference>
<dbReference type="EC" id="2.6.1.39" evidence="10"/>
<dbReference type="RefSeq" id="WP_063242043.1">
    <property type="nucleotide sequence ID" value="NZ_CP032519.1"/>
</dbReference>
<proteinExistence type="inferred from homology"/>
<keyword evidence="6" id="KW-0663">Pyridoxal phosphate</keyword>
<evidence type="ECO:0000256" key="2">
    <source>
        <dbReference type="ARBA" id="ARBA00007441"/>
    </source>
</evidence>
<protein>
    <submittedName>
        <fullName evidence="10">2-aminoadipate transaminase</fullName>
        <ecNumber evidence="10">2.6.1.39</ecNumber>
    </submittedName>
    <submittedName>
        <fullName evidence="8">PLP-dependent aminotransferase family protein</fullName>
    </submittedName>
</protein>
<reference evidence="8 12" key="2">
    <citation type="submission" date="2018-09" db="EMBL/GenBank/DDBJ databases">
        <title>Complete genome sequence of Cupriavidus oxalaticus T2, a bacterium capable of phenol tolerance and degradation.</title>
        <authorList>
            <person name="Yan J."/>
        </authorList>
    </citation>
    <scope>NUCLEOTIDE SEQUENCE [LARGE SCALE GENOMIC DNA]</scope>
    <source>
        <strain evidence="8 12">T2</strain>
    </source>
</reference>
<comment type="similarity">
    <text evidence="2">Belongs to the class-I pyridoxal-phosphate-dependent aminotransferase family.</text>
</comment>
<dbReference type="GeneID" id="303492789"/>
<dbReference type="EMBL" id="CP069812">
    <property type="protein sequence ID" value="QRQ93303.1"/>
    <property type="molecule type" value="Genomic_DNA"/>
</dbReference>
<evidence type="ECO:0000259" key="7">
    <source>
        <dbReference type="Pfam" id="PF00155"/>
    </source>
</evidence>
<evidence type="ECO:0000256" key="6">
    <source>
        <dbReference type="ARBA" id="ARBA00022898"/>
    </source>
</evidence>
<organism evidence="8 12">
    <name type="scientific">Cupriavidus oxalaticus</name>
    <dbReference type="NCBI Taxonomy" id="96344"/>
    <lineage>
        <taxon>Bacteria</taxon>
        <taxon>Pseudomonadati</taxon>
        <taxon>Pseudomonadota</taxon>
        <taxon>Betaproteobacteria</taxon>
        <taxon>Burkholderiales</taxon>
        <taxon>Burkholderiaceae</taxon>
        <taxon>Cupriavidus</taxon>
    </lineage>
</organism>
<dbReference type="GO" id="GO:0030170">
    <property type="term" value="F:pyridoxal phosphate binding"/>
    <property type="evidence" value="ECO:0007669"/>
    <property type="project" value="InterPro"/>
</dbReference>
<evidence type="ECO:0000313" key="9">
    <source>
        <dbReference type="EMBL" id="QRQ93303.1"/>
    </source>
</evidence>
<accession>A0A375FY52</accession>
<dbReference type="Proteomes" id="UP000623307">
    <property type="component" value="Chromosome 2"/>
</dbReference>
<name>A0A375FY52_9BURK</name>
<comment type="subunit">
    <text evidence="3">Homodimer.</text>
</comment>
<feature type="domain" description="Aminotransferase class I/classII large" evidence="7">
    <location>
        <begin position="46"/>
        <end position="375"/>
    </location>
</feature>
<dbReference type="Proteomes" id="UP000325743">
    <property type="component" value="Chromosome 2"/>
</dbReference>
<keyword evidence="4 8" id="KW-0032">Aminotransferase</keyword>
<dbReference type="PANTHER" id="PTHR42790">
    <property type="entry name" value="AMINOTRANSFERASE"/>
    <property type="match status" value="1"/>
</dbReference>
<dbReference type="Pfam" id="PF00155">
    <property type="entry name" value="Aminotran_1_2"/>
    <property type="match status" value="1"/>
</dbReference>
<evidence type="ECO:0000256" key="5">
    <source>
        <dbReference type="ARBA" id="ARBA00022679"/>
    </source>
</evidence>
<evidence type="ECO:0000313" key="12">
    <source>
        <dbReference type="Proteomes" id="UP000325743"/>
    </source>
</evidence>
<dbReference type="Gene3D" id="3.90.1150.10">
    <property type="entry name" value="Aspartate Aminotransferase, domain 1"/>
    <property type="match status" value="1"/>
</dbReference>
<evidence type="ECO:0000256" key="4">
    <source>
        <dbReference type="ARBA" id="ARBA00022576"/>
    </source>
</evidence>
<dbReference type="InterPro" id="IPR015421">
    <property type="entry name" value="PyrdxlP-dep_Trfase_major"/>
</dbReference>
<dbReference type="Proteomes" id="UP000256862">
    <property type="component" value="Chromosome CO2235"/>
</dbReference>
<dbReference type="PANTHER" id="PTHR42790:SF19">
    <property type="entry name" value="KYNURENINE_ALPHA-AMINOADIPATE AMINOTRANSFERASE, MITOCHONDRIAL"/>
    <property type="match status" value="1"/>
</dbReference>
<dbReference type="InterPro" id="IPR015424">
    <property type="entry name" value="PyrdxlP-dep_Trfase"/>
</dbReference>
<dbReference type="EMBL" id="OGUS01000118">
    <property type="protein sequence ID" value="SPC13303.1"/>
    <property type="molecule type" value="Genomic_DNA"/>
</dbReference>
<dbReference type="CDD" id="cd00609">
    <property type="entry name" value="AAT_like"/>
    <property type="match status" value="1"/>
</dbReference>
<dbReference type="InterPro" id="IPR015422">
    <property type="entry name" value="PyrdxlP-dep_Trfase_small"/>
</dbReference>
<evidence type="ECO:0000313" key="10">
    <source>
        <dbReference type="EMBL" id="SPC13303.1"/>
    </source>
</evidence>
<gene>
    <name evidence="10" type="primary">lysN</name>
    <name evidence="10" type="ORF">CO2235_180201</name>
    <name evidence="8" type="ORF">D2917_24680</name>
    <name evidence="9" type="ORF">JTE92_24800</name>
</gene>
<comment type="cofactor">
    <cofactor evidence="1">
        <name>pyridoxal 5'-phosphate</name>
        <dbReference type="ChEBI" id="CHEBI:597326"/>
    </cofactor>
</comment>
<keyword evidence="5 8" id="KW-0808">Transferase</keyword>
<dbReference type="InterPro" id="IPR050859">
    <property type="entry name" value="Class-I_PLP-dep_aminotransf"/>
</dbReference>
<dbReference type="GO" id="GO:0047536">
    <property type="term" value="F:2-aminoadipate transaminase activity"/>
    <property type="evidence" value="ECO:0007669"/>
    <property type="project" value="UniProtKB-EC"/>
</dbReference>
<reference evidence="9 13" key="3">
    <citation type="submission" date="2021-02" db="EMBL/GenBank/DDBJ databases">
        <title>Complete Genome Sequence of Cupriavidus oxalaticus Strain Ox1, a Soil Oxalate-Degrading Species.</title>
        <authorList>
            <person name="Palmieri F."/>
            <person name="Udriet P."/>
            <person name="Deuasquier M."/>
            <person name="Beaudoing E."/>
            <person name="Johnson S.L."/>
            <person name="Davenport K.W."/>
            <person name="Chain P.S."/>
            <person name="Bindschedler S."/>
            <person name="Junier P."/>
        </authorList>
    </citation>
    <scope>NUCLEOTIDE SEQUENCE [LARGE SCALE GENOMIC DNA]</scope>
    <source>
        <strain evidence="9 13">Ox1</strain>
    </source>
</reference>
<evidence type="ECO:0000256" key="1">
    <source>
        <dbReference type="ARBA" id="ARBA00001933"/>
    </source>
</evidence>
<dbReference type="FunFam" id="3.40.640.10:FF:000053">
    <property type="entry name" value="Aminotransferase, class I"/>
    <property type="match status" value="1"/>
</dbReference>
<evidence type="ECO:0000313" key="8">
    <source>
        <dbReference type="EMBL" id="QEZ47334.1"/>
    </source>
</evidence>
<evidence type="ECO:0000313" key="13">
    <source>
        <dbReference type="Proteomes" id="UP000623307"/>
    </source>
</evidence>
<dbReference type="GO" id="GO:1901605">
    <property type="term" value="P:alpha-amino acid metabolic process"/>
    <property type="evidence" value="ECO:0007669"/>
    <property type="project" value="TreeGrafter"/>
</dbReference>
<dbReference type="Gene3D" id="3.40.640.10">
    <property type="entry name" value="Type I PLP-dependent aspartate aminotransferase-like (Major domain)"/>
    <property type="match status" value="1"/>
</dbReference>
<dbReference type="SUPFAM" id="SSF53383">
    <property type="entry name" value="PLP-dependent transferases"/>
    <property type="match status" value="1"/>
</dbReference>
<sequence>MKWAISRRAQQLTSSAIREILKVTERPEVISFAGGLPSPASFPVAAMEAATARVFADNPQAALQYAATEGYLPLREFVARRHGVDVERVLIVTGSQQALDLIAKVMIDPGSKVMVETPSYLGALQAFSLFEPEFVSIPTDDKGLVPEALTPELTAGARFLYALPNFQNPTGRRLPLERRQALVARAQELGVLVVEDDPYGALSYTGDQLPTLLSMNPDGVIYMGSFSKILAPGMRLGYVIAPPELHFKLCQAKQASDLHTPTFTQRVAYETVRDGLLDRHIPTIRELYSKQCQTMLDALKRHMPEGVTWNTPEGGMFIWMELPEGLDSMAILEEAVKRNVAYVPGAPFYASNPKRNALRLAFVTVPPERIEQGVAILGELFRESIAAAAARQARAA</sequence>